<evidence type="ECO:0000313" key="15">
    <source>
        <dbReference type="Proteomes" id="UP000018296"/>
    </source>
</evidence>
<dbReference type="EMBL" id="AWTC01000015">
    <property type="protein sequence ID" value="EST10973.1"/>
    <property type="molecule type" value="Genomic_DNA"/>
</dbReference>
<dbReference type="AlphaFoldDB" id="V6IUW2"/>
<evidence type="ECO:0000256" key="8">
    <source>
        <dbReference type="ARBA" id="ARBA00023002"/>
    </source>
</evidence>
<evidence type="ECO:0000256" key="7">
    <source>
        <dbReference type="ARBA" id="ARBA00022857"/>
    </source>
</evidence>
<evidence type="ECO:0000259" key="12">
    <source>
        <dbReference type="Pfam" id="PF02558"/>
    </source>
</evidence>
<evidence type="ECO:0000256" key="11">
    <source>
        <dbReference type="RuleBase" id="RU362068"/>
    </source>
</evidence>
<feature type="domain" description="Ketopantoate reductase N-terminal" evidence="12">
    <location>
        <begin position="3"/>
        <end position="147"/>
    </location>
</feature>
<dbReference type="eggNOG" id="COG1893">
    <property type="taxonomic scope" value="Bacteria"/>
</dbReference>
<dbReference type="RefSeq" id="WP_023511082.1">
    <property type="nucleotide sequence ID" value="NZ_AWTC01000015.1"/>
</dbReference>
<comment type="function">
    <text evidence="1 11">Catalyzes the NADPH-dependent reduction of ketopantoate into pantoic acid.</text>
</comment>
<dbReference type="InterPro" id="IPR008927">
    <property type="entry name" value="6-PGluconate_DH-like_C_sf"/>
</dbReference>
<dbReference type="Pfam" id="PF02558">
    <property type="entry name" value="ApbA"/>
    <property type="match status" value="1"/>
</dbReference>
<comment type="catalytic activity">
    <reaction evidence="10 11">
        <text>(R)-pantoate + NADP(+) = 2-dehydropantoate + NADPH + H(+)</text>
        <dbReference type="Rhea" id="RHEA:16233"/>
        <dbReference type="ChEBI" id="CHEBI:11561"/>
        <dbReference type="ChEBI" id="CHEBI:15378"/>
        <dbReference type="ChEBI" id="CHEBI:15980"/>
        <dbReference type="ChEBI" id="CHEBI:57783"/>
        <dbReference type="ChEBI" id="CHEBI:58349"/>
        <dbReference type="EC" id="1.1.1.169"/>
    </reaction>
</comment>
<evidence type="ECO:0000313" key="14">
    <source>
        <dbReference type="EMBL" id="EST10973.1"/>
    </source>
</evidence>
<dbReference type="SUPFAM" id="SSF48179">
    <property type="entry name" value="6-phosphogluconate dehydrogenase C-terminal domain-like"/>
    <property type="match status" value="1"/>
</dbReference>
<name>V6IUW2_9BACL</name>
<sequence length="321" mass="35706">MKIAVIGAGAMGLRYGVLLQEVGNDVDFVEPWEPSYRAIRKQGGVYVSRDHQNQHLVPVDVYLPSEYDQNPELVILFTKQMQSDEAMHACSHFIGEHTYVLTNQNGIGSVDVIRKFVPDERIIAGIALIATVLDAPGKVDFMGAKGAAHTQLVNVTEKPDAFTLKVVQEFEKAGMNPTLQTNYKGTLWSKLLMNSVINTLCTLMDITMGEYVAYSGAHALTRRLIEEGYEAGRADGVQFMQSREEMAKIIEHESSKVNPLHRPSMYQDMVNGRPTEVDYINGYIVKAAKKHGLEAKSHEMLVDLLHLAEQVQQLKSTDAAD</sequence>
<dbReference type="InterPro" id="IPR013328">
    <property type="entry name" value="6PGD_dom2"/>
</dbReference>
<organism evidence="14 15">
    <name type="scientific">Sporolactobacillus laevolacticus DSM 442</name>
    <dbReference type="NCBI Taxonomy" id="1395513"/>
    <lineage>
        <taxon>Bacteria</taxon>
        <taxon>Bacillati</taxon>
        <taxon>Bacillota</taxon>
        <taxon>Bacilli</taxon>
        <taxon>Bacillales</taxon>
        <taxon>Sporolactobacillaceae</taxon>
        <taxon>Sporolactobacillus</taxon>
    </lineage>
</organism>
<dbReference type="EC" id="1.1.1.169" evidence="4 11"/>
<dbReference type="PANTHER" id="PTHR43765:SF2">
    <property type="entry name" value="2-DEHYDROPANTOATE 2-REDUCTASE"/>
    <property type="match status" value="1"/>
</dbReference>
<dbReference type="InterPro" id="IPR013752">
    <property type="entry name" value="KPA_reductase"/>
</dbReference>
<keyword evidence="6 11" id="KW-0566">Pantothenate biosynthesis</keyword>
<dbReference type="PANTHER" id="PTHR43765">
    <property type="entry name" value="2-DEHYDROPANTOATE 2-REDUCTASE-RELATED"/>
    <property type="match status" value="1"/>
</dbReference>
<dbReference type="PATRIC" id="fig|1395513.3.peg.2891"/>
<gene>
    <name evidence="14" type="ORF">P343_14255</name>
</gene>
<dbReference type="OrthoDB" id="9793586at2"/>
<keyword evidence="8 11" id="KW-0560">Oxidoreductase</keyword>
<dbReference type="Gene3D" id="1.10.1040.10">
    <property type="entry name" value="N-(1-d-carboxylethyl)-l-norvaline Dehydrogenase, domain 2"/>
    <property type="match status" value="1"/>
</dbReference>
<evidence type="ECO:0000256" key="3">
    <source>
        <dbReference type="ARBA" id="ARBA00007870"/>
    </source>
</evidence>
<reference evidence="14 15" key="1">
    <citation type="journal article" date="2013" name="Genome Announc.">
        <title>Genome Sequence of Sporolactobacillus laevolacticus DSM442, an Efficient Polymer-Grade D-Lactate Producer from Agricultural Waste Cottonseed as a Nitrogen Source.</title>
        <authorList>
            <person name="Wang H."/>
            <person name="Wang L."/>
            <person name="Ju J."/>
            <person name="Yu B."/>
            <person name="Ma Y."/>
        </authorList>
    </citation>
    <scope>NUCLEOTIDE SEQUENCE [LARGE SCALE GENOMIC DNA]</scope>
    <source>
        <strain evidence="14 15">DSM 442</strain>
    </source>
</reference>
<comment type="pathway">
    <text evidence="2 11">Cofactor biosynthesis; (R)-pantothenate biosynthesis; (R)-pantoate from 3-methyl-2-oxobutanoate: step 2/2.</text>
</comment>
<evidence type="ECO:0000256" key="1">
    <source>
        <dbReference type="ARBA" id="ARBA00002919"/>
    </source>
</evidence>
<comment type="similarity">
    <text evidence="3 11">Belongs to the ketopantoate reductase family.</text>
</comment>
<evidence type="ECO:0000259" key="13">
    <source>
        <dbReference type="Pfam" id="PF08546"/>
    </source>
</evidence>
<dbReference type="GO" id="GO:0015940">
    <property type="term" value="P:pantothenate biosynthetic process"/>
    <property type="evidence" value="ECO:0007669"/>
    <property type="project" value="UniProtKB-UniPathway"/>
</dbReference>
<comment type="caution">
    <text evidence="14">The sequence shown here is derived from an EMBL/GenBank/DDBJ whole genome shotgun (WGS) entry which is preliminary data.</text>
</comment>
<dbReference type="InterPro" id="IPR013332">
    <property type="entry name" value="KPR_N"/>
</dbReference>
<dbReference type="Pfam" id="PF08546">
    <property type="entry name" value="ApbA_C"/>
    <property type="match status" value="1"/>
</dbReference>
<dbReference type="GO" id="GO:0008677">
    <property type="term" value="F:2-dehydropantoate 2-reductase activity"/>
    <property type="evidence" value="ECO:0007669"/>
    <property type="project" value="UniProtKB-EC"/>
</dbReference>
<dbReference type="STRING" id="1395513.P343_14255"/>
<dbReference type="Proteomes" id="UP000018296">
    <property type="component" value="Unassembled WGS sequence"/>
</dbReference>
<dbReference type="InterPro" id="IPR003710">
    <property type="entry name" value="ApbA"/>
</dbReference>
<accession>V6IUW2</accession>
<dbReference type="FunFam" id="1.10.1040.10:FF:000017">
    <property type="entry name" value="2-dehydropantoate 2-reductase"/>
    <property type="match status" value="1"/>
</dbReference>
<protein>
    <recommendedName>
        <fullName evidence="5 11">2-dehydropantoate 2-reductase</fullName>
        <ecNumber evidence="4 11">1.1.1.169</ecNumber>
    </recommendedName>
    <alternativeName>
        <fullName evidence="9 11">Ketopantoate reductase</fullName>
    </alternativeName>
</protein>
<keyword evidence="7 11" id="KW-0521">NADP</keyword>
<dbReference type="InterPro" id="IPR050838">
    <property type="entry name" value="Ketopantoate_reductase"/>
</dbReference>
<evidence type="ECO:0000256" key="4">
    <source>
        <dbReference type="ARBA" id="ARBA00013014"/>
    </source>
</evidence>
<dbReference type="InterPro" id="IPR036291">
    <property type="entry name" value="NAD(P)-bd_dom_sf"/>
</dbReference>
<evidence type="ECO:0000256" key="10">
    <source>
        <dbReference type="ARBA" id="ARBA00048793"/>
    </source>
</evidence>
<feature type="domain" description="Ketopantoate reductase C-terminal" evidence="13">
    <location>
        <begin position="183"/>
        <end position="308"/>
    </location>
</feature>
<evidence type="ECO:0000256" key="5">
    <source>
        <dbReference type="ARBA" id="ARBA00019465"/>
    </source>
</evidence>
<keyword evidence="15" id="KW-1185">Reference proteome</keyword>
<dbReference type="SUPFAM" id="SSF51735">
    <property type="entry name" value="NAD(P)-binding Rossmann-fold domains"/>
    <property type="match status" value="1"/>
</dbReference>
<dbReference type="Gene3D" id="3.40.50.720">
    <property type="entry name" value="NAD(P)-binding Rossmann-like Domain"/>
    <property type="match status" value="1"/>
</dbReference>
<evidence type="ECO:0000256" key="9">
    <source>
        <dbReference type="ARBA" id="ARBA00032024"/>
    </source>
</evidence>
<dbReference type="GO" id="GO:0005737">
    <property type="term" value="C:cytoplasm"/>
    <property type="evidence" value="ECO:0007669"/>
    <property type="project" value="TreeGrafter"/>
</dbReference>
<dbReference type="NCBIfam" id="TIGR00745">
    <property type="entry name" value="apbA_panE"/>
    <property type="match status" value="1"/>
</dbReference>
<evidence type="ECO:0000256" key="2">
    <source>
        <dbReference type="ARBA" id="ARBA00004994"/>
    </source>
</evidence>
<proteinExistence type="inferred from homology"/>
<dbReference type="GO" id="GO:0050661">
    <property type="term" value="F:NADP binding"/>
    <property type="evidence" value="ECO:0007669"/>
    <property type="project" value="TreeGrafter"/>
</dbReference>
<dbReference type="UniPathway" id="UPA00028">
    <property type="reaction ID" value="UER00004"/>
</dbReference>
<evidence type="ECO:0000256" key="6">
    <source>
        <dbReference type="ARBA" id="ARBA00022655"/>
    </source>
</evidence>